<dbReference type="HAMAP" id="MF_00147_B">
    <property type="entry name" value="TIM_B"/>
    <property type="match status" value="1"/>
</dbReference>
<dbReference type="GO" id="GO:0019563">
    <property type="term" value="P:glycerol catabolic process"/>
    <property type="evidence" value="ECO:0007669"/>
    <property type="project" value="TreeGrafter"/>
</dbReference>
<dbReference type="KEGG" id="tcm:HL41_06160"/>
<dbReference type="InterPro" id="IPR020861">
    <property type="entry name" value="Triosephosphate_isomerase_AS"/>
</dbReference>
<dbReference type="AlphaFoldDB" id="A0A075WST7"/>
<comment type="pathway">
    <text evidence="1 7 8">Carbohydrate degradation; glycolysis; D-glyceraldehyde 3-phosphate from glycerone phosphate: step 1/1.</text>
</comment>
<keyword evidence="4 7" id="KW-0963">Cytoplasm</keyword>
<comment type="catalytic activity">
    <reaction evidence="7 8">
        <text>D-glyceraldehyde 3-phosphate = dihydroxyacetone phosphate</text>
        <dbReference type="Rhea" id="RHEA:18585"/>
        <dbReference type="ChEBI" id="CHEBI:57642"/>
        <dbReference type="ChEBI" id="CHEBI:59776"/>
        <dbReference type="EC" id="5.3.1.1"/>
    </reaction>
</comment>
<evidence type="ECO:0000256" key="1">
    <source>
        <dbReference type="ARBA" id="ARBA00004680"/>
    </source>
</evidence>
<evidence type="ECO:0000256" key="4">
    <source>
        <dbReference type="ARBA" id="ARBA00022490"/>
    </source>
</evidence>
<gene>
    <name evidence="7 9" type="primary">tpiA</name>
    <name evidence="9" type="ORF">HL41_06160</name>
</gene>
<feature type="binding site" evidence="7">
    <location>
        <begin position="236"/>
        <end position="237"/>
    </location>
    <ligand>
        <name>substrate</name>
    </ligand>
</feature>
<dbReference type="UniPathway" id="UPA00138"/>
<comment type="subcellular location">
    <subcellularLocation>
        <location evidence="7 8">Cytoplasm</location>
    </subcellularLocation>
</comment>
<dbReference type="PANTHER" id="PTHR21139:SF42">
    <property type="entry name" value="TRIOSEPHOSPHATE ISOMERASE"/>
    <property type="match status" value="1"/>
</dbReference>
<comment type="subunit">
    <text evidence="7 8">Homodimer.</text>
</comment>
<evidence type="ECO:0000256" key="3">
    <source>
        <dbReference type="ARBA" id="ARBA00022432"/>
    </source>
</evidence>
<dbReference type="UniPathway" id="UPA00109">
    <property type="reaction ID" value="UER00189"/>
</dbReference>
<dbReference type="NCBIfam" id="TIGR00419">
    <property type="entry name" value="tim"/>
    <property type="match status" value="1"/>
</dbReference>
<comment type="pathway">
    <text evidence="7 8">Carbohydrate biosynthesis; gluconeogenesis.</text>
</comment>
<dbReference type="PANTHER" id="PTHR21139">
    <property type="entry name" value="TRIOSEPHOSPHATE ISOMERASE"/>
    <property type="match status" value="1"/>
</dbReference>
<dbReference type="InterPro" id="IPR022896">
    <property type="entry name" value="TrioseP_Isoase_bac/euk"/>
</dbReference>
<dbReference type="Gene3D" id="3.20.20.70">
    <property type="entry name" value="Aldolase class I"/>
    <property type="match status" value="1"/>
</dbReference>
<feature type="active site" description="Electrophile" evidence="7">
    <location>
        <position position="97"/>
    </location>
</feature>
<dbReference type="GO" id="GO:0006094">
    <property type="term" value="P:gluconeogenesis"/>
    <property type="evidence" value="ECO:0007669"/>
    <property type="project" value="UniProtKB-UniRule"/>
</dbReference>
<dbReference type="SUPFAM" id="SSF51351">
    <property type="entry name" value="Triosephosphate isomerase (TIM)"/>
    <property type="match status" value="1"/>
</dbReference>
<evidence type="ECO:0000256" key="8">
    <source>
        <dbReference type="RuleBase" id="RU363013"/>
    </source>
</evidence>
<dbReference type="CDD" id="cd00311">
    <property type="entry name" value="TIM"/>
    <property type="match status" value="1"/>
</dbReference>
<dbReference type="InterPro" id="IPR000652">
    <property type="entry name" value="Triosephosphate_isomerase"/>
</dbReference>
<keyword evidence="5 7" id="KW-0324">Glycolysis</keyword>
<evidence type="ECO:0000256" key="6">
    <source>
        <dbReference type="ARBA" id="ARBA00023235"/>
    </source>
</evidence>
<dbReference type="OrthoDB" id="9809429at2"/>
<proteinExistence type="inferred from homology"/>
<keyword evidence="6 7" id="KW-0413">Isomerase</keyword>
<comment type="function">
    <text evidence="7">Involved in the gluconeogenesis. Catalyzes stereospecifically the conversion of dihydroxyacetone phosphate (DHAP) to D-glyceraldehyde-3-phosphate (G3P).</text>
</comment>
<reference evidence="9 10" key="1">
    <citation type="journal article" date="2015" name="Genome Announc.">
        <title>Genome Sequence of a Sulfate-Reducing Thermophilic Bacterium, Thermodesulfobacterium commune DSM 2178T (Phylum Thermodesulfobacteria).</title>
        <authorList>
            <person name="Bhatnagar S."/>
            <person name="Badger J.H."/>
            <person name="Madupu R."/>
            <person name="Khouri H.M."/>
            <person name="O'Connor E.M."/>
            <person name="Robb F.T."/>
            <person name="Ward N.L."/>
            <person name="Eisen J.A."/>
        </authorList>
    </citation>
    <scope>NUCLEOTIDE SEQUENCE [LARGE SCALE GENOMIC DNA]</scope>
    <source>
        <strain evidence="9 10">DSM 2178</strain>
    </source>
</reference>
<accession>A0A075WST7</accession>
<comment type="similarity">
    <text evidence="2 7 8">Belongs to the triosephosphate isomerase family.</text>
</comment>
<sequence length="253" mass="27777">MKKVLLAGNWKMHKTLSEVKAYFEKFLKDLETIDLSAKEIMIAPPFTALAYSRKLTEGSPIKLGAQNACWEEKGAFTGEVSPLMLKELGVEYVIVGHSERRHIFGETNELVGKRAEGVFRFGLTPILCVGETLEERQQNKTLEVIKSQLEAGLNGIKEVGGRDLVIAYEPVWAIGTGITATPEQAEEVHGFIRDFLSGLYGKEKAETIRILYGGSVTPENIESLIKQPNIDGVLVGGASLDPDKFLKICAVAL</sequence>
<dbReference type="GO" id="GO:0006096">
    <property type="term" value="P:glycolytic process"/>
    <property type="evidence" value="ECO:0007669"/>
    <property type="project" value="UniProtKB-UniRule"/>
</dbReference>
<evidence type="ECO:0000256" key="5">
    <source>
        <dbReference type="ARBA" id="ARBA00023152"/>
    </source>
</evidence>
<dbReference type="Pfam" id="PF00121">
    <property type="entry name" value="TIM"/>
    <property type="match status" value="1"/>
</dbReference>
<dbReference type="STRING" id="289377.HL41_06160"/>
<dbReference type="InterPro" id="IPR035990">
    <property type="entry name" value="TIM_sf"/>
</dbReference>
<dbReference type="FunFam" id="3.20.20.70:FF:000016">
    <property type="entry name" value="Triosephosphate isomerase"/>
    <property type="match status" value="1"/>
</dbReference>
<dbReference type="HOGENOM" id="CLU_024251_2_3_0"/>
<feature type="active site" description="Proton acceptor" evidence="7">
    <location>
        <position position="169"/>
    </location>
</feature>
<keyword evidence="10" id="KW-1185">Reference proteome</keyword>
<evidence type="ECO:0000313" key="9">
    <source>
        <dbReference type="EMBL" id="AIH04344.1"/>
    </source>
</evidence>
<feature type="binding site" evidence="7">
    <location>
        <position position="215"/>
    </location>
    <ligand>
        <name>substrate</name>
    </ligand>
</feature>
<dbReference type="InterPro" id="IPR013785">
    <property type="entry name" value="Aldolase_TIM"/>
</dbReference>
<evidence type="ECO:0000313" key="10">
    <source>
        <dbReference type="Proteomes" id="UP000028481"/>
    </source>
</evidence>
<dbReference type="RefSeq" id="WP_038060141.1">
    <property type="nucleotide sequence ID" value="NZ_CP008796.1"/>
</dbReference>
<dbReference type="Proteomes" id="UP000028481">
    <property type="component" value="Chromosome"/>
</dbReference>
<dbReference type="GO" id="GO:0005829">
    <property type="term" value="C:cytosol"/>
    <property type="evidence" value="ECO:0007669"/>
    <property type="project" value="TreeGrafter"/>
</dbReference>
<dbReference type="GO" id="GO:0004807">
    <property type="term" value="F:triose-phosphate isomerase activity"/>
    <property type="evidence" value="ECO:0007669"/>
    <property type="project" value="UniProtKB-UniRule"/>
</dbReference>
<dbReference type="EMBL" id="CP008796">
    <property type="protein sequence ID" value="AIH04344.1"/>
    <property type="molecule type" value="Genomic_DNA"/>
</dbReference>
<keyword evidence="3 7" id="KW-0312">Gluconeogenesis</keyword>
<feature type="binding site" evidence="7">
    <location>
        <begin position="9"/>
        <end position="11"/>
    </location>
    <ligand>
        <name>substrate</name>
    </ligand>
</feature>
<evidence type="ECO:0000256" key="7">
    <source>
        <dbReference type="HAMAP-Rule" id="MF_00147"/>
    </source>
</evidence>
<dbReference type="PROSITE" id="PS51440">
    <property type="entry name" value="TIM_2"/>
    <property type="match status" value="1"/>
</dbReference>
<name>A0A075WST7_9BACT</name>
<protein>
    <recommendedName>
        <fullName evidence="7 8">Triosephosphate isomerase</fullName>
        <shortName evidence="7">TIM</shortName>
        <shortName evidence="7">TPI</shortName>
        <ecNumber evidence="7 8">5.3.1.1</ecNumber>
    </recommendedName>
    <alternativeName>
        <fullName evidence="7">Triose-phosphate isomerase</fullName>
    </alternativeName>
</protein>
<dbReference type="PaxDb" id="289377-HL41_06160"/>
<feature type="binding site" evidence="7">
    <location>
        <position position="175"/>
    </location>
    <ligand>
        <name>substrate</name>
    </ligand>
</feature>
<evidence type="ECO:0000256" key="2">
    <source>
        <dbReference type="ARBA" id="ARBA00007422"/>
    </source>
</evidence>
<organism evidence="9 10">
    <name type="scientific">Thermodesulfobacterium commune DSM 2178</name>
    <dbReference type="NCBI Taxonomy" id="289377"/>
    <lineage>
        <taxon>Bacteria</taxon>
        <taxon>Pseudomonadati</taxon>
        <taxon>Thermodesulfobacteriota</taxon>
        <taxon>Thermodesulfobacteria</taxon>
        <taxon>Thermodesulfobacteriales</taxon>
        <taxon>Thermodesulfobacteriaceae</taxon>
        <taxon>Thermodesulfobacterium</taxon>
    </lineage>
</organism>
<dbReference type="eggNOG" id="COG0149">
    <property type="taxonomic scope" value="Bacteria"/>
</dbReference>
<dbReference type="EC" id="5.3.1.1" evidence="7 8"/>
<dbReference type="GO" id="GO:0046166">
    <property type="term" value="P:glyceraldehyde-3-phosphate biosynthetic process"/>
    <property type="evidence" value="ECO:0007669"/>
    <property type="project" value="TreeGrafter"/>
</dbReference>
<dbReference type="PROSITE" id="PS00171">
    <property type="entry name" value="TIM_1"/>
    <property type="match status" value="1"/>
</dbReference>